<dbReference type="VEuPathDB" id="TriTrypDB:Tc_MARK_8249"/>
<feature type="compositionally biased region" description="Basic and acidic residues" evidence="1">
    <location>
        <begin position="272"/>
        <end position="281"/>
    </location>
</feature>
<dbReference type="VEuPathDB" id="TriTrypDB:TcCL_ESM02513"/>
<dbReference type="VEuPathDB" id="TriTrypDB:TcBrA4_0001280"/>
<feature type="region of interest" description="Disordered" evidence="1">
    <location>
        <begin position="999"/>
        <end position="1110"/>
    </location>
</feature>
<protein>
    <submittedName>
        <fullName evidence="2">Uncharacterized protein</fullName>
    </submittedName>
</protein>
<dbReference type="VEuPathDB" id="TriTrypDB:TcCLB.503727.20"/>
<dbReference type="VEuPathDB" id="TriTrypDB:C3747_15g188"/>
<feature type="region of interest" description="Disordered" evidence="1">
    <location>
        <begin position="521"/>
        <end position="547"/>
    </location>
</feature>
<feature type="compositionally biased region" description="Basic and acidic residues" evidence="1">
    <location>
        <begin position="1169"/>
        <end position="1180"/>
    </location>
</feature>
<evidence type="ECO:0000313" key="3">
    <source>
        <dbReference type="Proteomes" id="UP000246078"/>
    </source>
</evidence>
<proteinExistence type="predicted"/>
<feature type="compositionally biased region" description="Basic and acidic residues" evidence="1">
    <location>
        <begin position="1190"/>
        <end position="1200"/>
    </location>
</feature>
<feature type="compositionally biased region" description="Polar residues" evidence="1">
    <location>
        <begin position="1031"/>
        <end position="1053"/>
    </location>
</feature>
<organism evidence="2 3">
    <name type="scientific">Trypanosoma cruzi</name>
    <dbReference type="NCBI Taxonomy" id="5693"/>
    <lineage>
        <taxon>Eukaryota</taxon>
        <taxon>Discoba</taxon>
        <taxon>Euglenozoa</taxon>
        <taxon>Kinetoplastea</taxon>
        <taxon>Metakinetoplastina</taxon>
        <taxon>Trypanosomatida</taxon>
        <taxon>Trypanosomatidae</taxon>
        <taxon>Trypanosoma</taxon>
        <taxon>Schizotrypanum</taxon>
    </lineage>
</organism>
<feature type="compositionally biased region" description="Basic and acidic residues" evidence="1">
    <location>
        <begin position="355"/>
        <end position="369"/>
    </location>
</feature>
<feature type="compositionally biased region" description="Polar residues" evidence="1">
    <location>
        <begin position="1135"/>
        <end position="1149"/>
    </location>
</feature>
<dbReference type="VEuPathDB" id="TriTrypDB:TCDM_01725"/>
<feature type="compositionally biased region" description="Basic and acidic residues" evidence="1">
    <location>
        <begin position="289"/>
        <end position="299"/>
    </location>
</feature>
<feature type="compositionally biased region" description="Basic and acidic residues" evidence="1">
    <location>
        <begin position="1054"/>
        <end position="1075"/>
    </location>
</feature>
<comment type="caution">
    <text evidence="2">The sequence shown here is derived from an EMBL/GenBank/DDBJ whole genome shotgun (WGS) entry which is preliminary data.</text>
</comment>
<feature type="region of interest" description="Disordered" evidence="1">
    <location>
        <begin position="1128"/>
        <end position="1245"/>
    </location>
</feature>
<dbReference type="VEuPathDB" id="TriTrypDB:TCSYLVIO_009745"/>
<dbReference type="VEuPathDB" id="TriTrypDB:ECC02_000881"/>
<dbReference type="VEuPathDB" id="TriTrypDB:C4B63_45g108"/>
<sequence>MRNGSQSWDPGVALGWRRSGSCHSFLSFSRGICEDTSSTTFTTTTPTVKSSLMPSTVCSSCSFDTFSATTATTIPSTNTSTMTARSGGTGMDAADKDAGTLFQEKIRLLKKSMQEQRAAREQQRREWDACGSVENMHPSTCTSGRLPGGDRVNETGVKASSTNGRDVAAQTQTSSFLFKPNFPPNTGGNMMSEGDNGIVAMSTTPPRGDKRPELEKEGPDAVDLTASPAVVVVLDESPHTVEQRDAATTTMKESRCFFSDVHKGTVTAAHIDNSEGNERRNHSAPGNGGEKKQTRRSVDQDFSAITKDTEVSQPSTSHSTRHRFTLVSPIATKGVTAEKKFFRPHGVGGSVGMTRRNEVTGKADKEIRTLRAPSEGGRSRLNGQSHTREASLPSSPPPSDEETKRMSESGDDNDEPVPRRPSRRAAAFAHAELERLTVWCGENPVLFFGARSVSSENSNKPPVRMSRGRSGGRDGVGGEAETSTRTSKNNCADYFASLRSASPILLQKWVKEDMKPAASIAAHMHPSSSVGKRSQRHTSGESSAATRRRRCLLRQIRLIDREIHRMEKIPWSKSLRSGTGSLNTLHKEKSKLLAIRKQYEWELSQVARKGDVRTTELPPPPPKNLSSASLPSYRQRPRTISSSVPRHGPSIYESVLKQQQQKQMKKVHQAGQATCKQNNFRFNDGGIGAGCRANSMESNGLPPRVGIPVNSISHTSHLFLRGRLGASNDSINKKNGNKFHAVGSHNRKNRVGCRRSISLDAERMAALYARSASSSQSTWRDGTPMRKLMSNVADREHSEVTSNSTAGHEKEEEVPLYWRLAQVRRDSECHECSSVREMSGFRSSCGSASPSPVRVMRPPSVRGRGSGFVGDWGKAELCSDVAADQYYCAEYGEEETLDEPRITTHRGAAAKGSESSGHRFSANFVTRGPQGQVEGRPRARSALRSEGRQADMQASGRRVTLNSSDLCYRLRAPTPQKVTSENKSRSLYFFQDSTVQTNRKKGFNEASKRPELKTQVRAGPKRHESQRRVAGSSTSRQALHQRTPASLVLNNMSSREKQPKQSHDNWRRHSSDSHKNMSGHSRPSRAAPLSPSACERVGATGGFSAHDHSMDQGREVDWISPSRVMEHTQPPATMLSPSPASTAQSSRPRSSQERKDGENLPFSVRHHNTKDAVNFREGKPQRRKQQLHMTDQRTPPRDPQRQQQQRRQEQQIIESSSRISEVHVSPLTEYSPVGGGGGGDRSPAATLQYRTTSSYAMPSDGVENEPSLRQILNERQRRTSLNKSALLPFQQERNVLPDAPSGDAQTFMTPQSPFNSNSPHRFSDDRTNAPFLSLGTSCLQTTRQVGAGGITLRQLFGHEQRPVLSSPVNEIGAGGAVRSSTEVLLSRINEMRALMK</sequence>
<reference evidence="2 3" key="1">
    <citation type="journal article" date="2018" name="Microb. Genom.">
        <title>Expanding an expanded genome: long-read sequencing of Trypanosoma cruzi.</title>
        <authorList>
            <person name="Berna L."/>
            <person name="Rodriguez M."/>
            <person name="Chiribao M.L."/>
            <person name="Parodi-Talice A."/>
            <person name="Pita S."/>
            <person name="Rijo G."/>
            <person name="Alvarez-Valin F."/>
            <person name="Robello C."/>
        </authorList>
    </citation>
    <scope>NUCLEOTIDE SEQUENCE [LARGE SCALE GENOMIC DNA]</scope>
    <source>
        <strain evidence="2 3">TCC</strain>
    </source>
</reference>
<feature type="compositionally biased region" description="Low complexity" evidence="1">
    <location>
        <begin position="1084"/>
        <end position="1093"/>
    </location>
</feature>
<feature type="region of interest" description="Disordered" evidence="1">
    <location>
        <begin position="907"/>
        <end position="958"/>
    </location>
</feature>
<name>A0A2V2XB00_TRYCR</name>
<feature type="compositionally biased region" description="Basic and acidic residues" evidence="1">
    <location>
        <begin position="1002"/>
        <end position="1014"/>
    </location>
</feature>
<dbReference type="VEuPathDB" id="TriTrypDB:TcCLB.506401.80"/>
<evidence type="ECO:0000256" key="1">
    <source>
        <dbReference type="SAM" id="MobiDB-lite"/>
    </source>
</evidence>
<feature type="compositionally biased region" description="Polar residues" evidence="1">
    <location>
        <begin position="624"/>
        <end position="644"/>
    </location>
</feature>
<dbReference type="EMBL" id="PRFC01000015">
    <property type="protein sequence ID" value="PWV18038.1"/>
    <property type="molecule type" value="Genomic_DNA"/>
</dbReference>
<feature type="region of interest" description="Disordered" evidence="1">
    <location>
        <begin position="346"/>
        <end position="423"/>
    </location>
</feature>
<gene>
    <name evidence="2" type="ORF">C3747_15g188</name>
</gene>
<dbReference type="Proteomes" id="UP000246078">
    <property type="component" value="Unassembled WGS sequence"/>
</dbReference>
<evidence type="ECO:0000313" key="2">
    <source>
        <dbReference type="EMBL" id="PWV18038.1"/>
    </source>
</evidence>
<feature type="region of interest" description="Disordered" evidence="1">
    <location>
        <begin position="453"/>
        <end position="486"/>
    </location>
</feature>
<feature type="region of interest" description="Disordered" evidence="1">
    <location>
        <begin position="269"/>
        <end position="325"/>
    </location>
</feature>
<feature type="region of interest" description="Disordered" evidence="1">
    <location>
        <begin position="611"/>
        <end position="648"/>
    </location>
</feature>
<feature type="compositionally biased region" description="Low complexity" evidence="1">
    <location>
        <begin position="1201"/>
        <end position="1219"/>
    </location>
</feature>
<dbReference type="VEuPathDB" id="TriTrypDB:TcG_03006"/>
<accession>A0A2V2XB00</accession>